<keyword evidence="1 6" id="KW-0963">Cytoplasm</keyword>
<evidence type="ECO:0000256" key="4">
    <source>
        <dbReference type="ARBA" id="ARBA00022801"/>
    </source>
</evidence>
<keyword evidence="3 6" id="KW-0540">Nuclease</keyword>
<dbReference type="Gene3D" id="3.30.420.10">
    <property type="entry name" value="Ribonuclease H-like superfamily/Ribonuclease H"/>
    <property type="match status" value="1"/>
</dbReference>
<dbReference type="RefSeq" id="WP_204428083.1">
    <property type="nucleotide sequence ID" value="NZ_JADDOL010000006.1"/>
</dbReference>
<comment type="subcellular location">
    <subcellularLocation>
        <location evidence="6">Cytoplasm</location>
    </subcellularLocation>
</comment>
<sequence>MSYLWCESADALADWAADLPAGAPLYLDTEFMRERTYYPQLALVQVHDGDTIRLIDTTRVAAADLAPALADRVLVMHACSEDLEALATFTGAYPARVEDTQIAAALTGEDMQMSYQRLVEDRLGVSLPKGATRTDWLKRPLSEEQLRYAVDDVKYLIEVAEGLRQELARLGRLDWWREECERLREDALRRAEPGDAWRQVKGAGALRGRELAVLEALAEWREARARARDLPKGFVLRDPALLELSRAPRPTEEALRAAGLHPKAIRRDGEEILALMVQAAAATPPAPLPGPLEPAQRQQVKALRERVGEIAAQLNLKPDVLVRRRWLEALVRDPSRLPEPLTGWRHELVARPLLERL</sequence>
<dbReference type="GO" id="GO:0042780">
    <property type="term" value="P:tRNA 3'-end processing"/>
    <property type="evidence" value="ECO:0007669"/>
    <property type="project" value="UniProtKB-UniRule"/>
</dbReference>
<dbReference type="GO" id="GO:0005737">
    <property type="term" value="C:cytoplasm"/>
    <property type="evidence" value="ECO:0007669"/>
    <property type="project" value="UniProtKB-SubCell"/>
</dbReference>
<dbReference type="InterPro" id="IPR002562">
    <property type="entry name" value="3'-5'_exonuclease_dom"/>
</dbReference>
<dbReference type="SUPFAM" id="SSF53098">
    <property type="entry name" value="Ribonuclease H-like"/>
    <property type="match status" value="1"/>
</dbReference>
<feature type="domain" description="HRDC" evidence="7">
    <location>
        <begin position="207"/>
        <end position="286"/>
    </location>
</feature>
<dbReference type="Pfam" id="PF01612">
    <property type="entry name" value="DNA_pol_A_exo1"/>
    <property type="match status" value="1"/>
</dbReference>
<keyword evidence="2 6" id="KW-0819">tRNA processing</keyword>
<accession>A0A9Q3UPF4</accession>
<dbReference type="EMBL" id="JAJGNA010000016">
    <property type="protein sequence ID" value="MCC4309428.1"/>
    <property type="molecule type" value="Genomic_DNA"/>
</dbReference>
<dbReference type="PROSITE" id="PS50967">
    <property type="entry name" value="HRDC"/>
    <property type="match status" value="1"/>
</dbReference>
<keyword evidence="5 6" id="KW-0269">Exonuclease</keyword>
<dbReference type="Gene3D" id="1.10.150.80">
    <property type="entry name" value="HRDC domain"/>
    <property type="match status" value="2"/>
</dbReference>
<dbReference type="EC" id="3.1.13.5" evidence="6"/>
<dbReference type="GO" id="GO:0003676">
    <property type="term" value="F:nucleic acid binding"/>
    <property type="evidence" value="ECO:0007669"/>
    <property type="project" value="InterPro"/>
</dbReference>
<dbReference type="InterPro" id="IPR010997">
    <property type="entry name" value="HRDC-like_sf"/>
</dbReference>
<dbReference type="InterPro" id="IPR012337">
    <property type="entry name" value="RNaseH-like_sf"/>
</dbReference>
<dbReference type="Pfam" id="PF00570">
    <property type="entry name" value="HRDC"/>
    <property type="match status" value="1"/>
</dbReference>
<evidence type="ECO:0000256" key="3">
    <source>
        <dbReference type="ARBA" id="ARBA00022722"/>
    </source>
</evidence>
<evidence type="ECO:0000256" key="2">
    <source>
        <dbReference type="ARBA" id="ARBA00022694"/>
    </source>
</evidence>
<comment type="catalytic activity">
    <reaction evidence="6">
        <text>Exonucleolytic cleavage that removes extra residues from the 3'-terminus of tRNA to produce 5'-mononucleotides.</text>
        <dbReference type="EC" id="3.1.13.5"/>
    </reaction>
</comment>
<dbReference type="InterPro" id="IPR006292">
    <property type="entry name" value="RNase_D"/>
</dbReference>
<evidence type="ECO:0000313" key="8">
    <source>
        <dbReference type="EMBL" id="MCC4309428.1"/>
    </source>
</evidence>
<protein>
    <recommendedName>
        <fullName evidence="6">Ribonuclease D</fullName>
        <shortName evidence="6">RNase D</shortName>
        <ecNumber evidence="6">3.1.13.5</ecNumber>
    </recommendedName>
</protein>
<comment type="caution">
    <text evidence="8">The sequence shown here is derived from an EMBL/GenBank/DDBJ whole genome shotgun (WGS) entry which is preliminary data.</text>
</comment>
<evidence type="ECO:0000256" key="1">
    <source>
        <dbReference type="ARBA" id="ARBA00022490"/>
    </source>
</evidence>
<gene>
    <name evidence="6 8" type="primary">rnd</name>
    <name evidence="8" type="ORF">LL252_12695</name>
</gene>
<comment type="cofactor">
    <cofactor evidence="6">
        <name>a divalent metal cation</name>
        <dbReference type="ChEBI" id="CHEBI:60240"/>
    </cofactor>
</comment>
<dbReference type="HAMAP" id="MF_01899">
    <property type="entry name" value="RNase_D"/>
    <property type="match status" value="1"/>
</dbReference>
<dbReference type="GO" id="GO:0033890">
    <property type="term" value="F:ribonuclease D activity"/>
    <property type="evidence" value="ECO:0007669"/>
    <property type="project" value="UniProtKB-UniRule"/>
</dbReference>
<comment type="function">
    <text evidence="6">Exonuclease involved in the 3' processing of various precursor tRNAs. Initiates hydrolysis at the 3'-terminus of an RNA molecule and releases 5'-mononucleotides.</text>
</comment>
<dbReference type="InterPro" id="IPR051086">
    <property type="entry name" value="RNase_D-like"/>
</dbReference>
<organism evidence="8 9">
    <name type="scientific">Alloalcanivorax marinus</name>
    <dbReference type="NCBI Taxonomy" id="1177169"/>
    <lineage>
        <taxon>Bacteria</taxon>
        <taxon>Pseudomonadati</taxon>
        <taxon>Pseudomonadota</taxon>
        <taxon>Gammaproteobacteria</taxon>
        <taxon>Oceanospirillales</taxon>
        <taxon>Alcanivoracaceae</taxon>
        <taxon>Alloalcanivorax</taxon>
    </lineage>
</organism>
<evidence type="ECO:0000259" key="7">
    <source>
        <dbReference type="PROSITE" id="PS50967"/>
    </source>
</evidence>
<dbReference type="SMART" id="SM00474">
    <property type="entry name" value="35EXOc"/>
    <property type="match status" value="1"/>
</dbReference>
<dbReference type="SUPFAM" id="SSF47819">
    <property type="entry name" value="HRDC-like"/>
    <property type="match status" value="2"/>
</dbReference>
<dbReference type="CDD" id="cd06142">
    <property type="entry name" value="RNaseD_exo"/>
    <property type="match status" value="1"/>
</dbReference>
<dbReference type="InterPro" id="IPR002121">
    <property type="entry name" value="HRDC_dom"/>
</dbReference>
<proteinExistence type="inferred from homology"/>
<dbReference type="AlphaFoldDB" id="A0A9Q3UPF4"/>
<comment type="similarity">
    <text evidence="6">Belongs to the RNase D family.</text>
</comment>
<reference evidence="8" key="1">
    <citation type="submission" date="2021-10" db="EMBL/GenBank/DDBJ databases">
        <title>The diversity and Nitrogen Metabolism of Culturable Nitrate-Utilizing Bacteria Within the Oxygen Minimum Zone of the Changjiang (Yangtze River)Estuary.</title>
        <authorList>
            <person name="Zhang D."/>
            <person name="Zheng J."/>
            <person name="Liu S."/>
            <person name="He W."/>
        </authorList>
    </citation>
    <scope>NUCLEOTIDE SEQUENCE</scope>
    <source>
        <strain evidence="8">FXH-223</strain>
    </source>
</reference>
<dbReference type="PANTHER" id="PTHR47649:SF1">
    <property type="entry name" value="RIBONUCLEASE D"/>
    <property type="match status" value="1"/>
</dbReference>
<evidence type="ECO:0000313" key="9">
    <source>
        <dbReference type="Proteomes" id="UP001108027"/>
    </source>
</evidence>
<evidence type="ECO:0000256" key="5">
    <source>
        <dbReference type="ARBA" id="ARBA00022839"/>
    </source>
</evidence>
<name>A0A9Q3UPF4_9GAMM</name>
<dbReference type="SMART" id="SM00341">
    <property type="entry name" value="HRDC"/>
    <property type="match status" value="1"/>
</dbReference>
<evidence type="ECO:0000256" key="6">
    <source>
        <dbReference type="HAMAP-Rule" id="MF_01899"/>
    </source>
</evidence>
<keyword evidence="4 6" id="KW-0378">Hydrolase</keyword>
<dbReference type="Proteomes" id="UP001108027">
    <property type="component" value="Unassembled WGS sequence"/>
</dbReference>
<dbReference type="NCBIfam" id="TIGR01388">
    <property type="entry name" value="rnd"/>
    <property type="match status" value="1"/>
</dbReference>
<dbReference type="GO" id="GO:0000166">
    <property type="term" value="F:nucleotide binding"/>
    <property type="evidence" value="ECO:0007669"/>
    <property type="project" value="InterPro"/>
</dbReference>
<dbReference type="InterPro" id="IPR036397">
    <property type="entry name" value="RNaseH_sf"/>
</dbReference>
<dbReference type="PANTHER" id="PTHR47649">
    <property type="entry name" value="RIBONUCLEASE D"/>
    <property type="match status" value="1"/>
</dbReference>
<dbReference type="InterPro" id="IPR044876">
    <property type="entry name" value="HRDC_dom_sf"/>
</dbReference>
<dbReference type="GO" id="GO:0008408">
    <property type="term" value="F:3'-5' exonuclease activity"/>
    <property type="evidence" value="ECO:0007669"/>
    <property type="project" value="InterPro"/>
</dbReference>
<keyword evidence="9" id="KW-1185">Reference proteome</keyword>